<dbReference type="Gene3D" id="1.10.10.10">
    <property type="entry name" value="Winged helix-like DNA-binding domain superfamily/Winged helix DNA-binding domain"/>
    <property type="match status" value="1"/>
</dbReference>
<feature type="domain" description="WYL" evidence="2">
    <location>
        <begin position="144"/>
        <end position="210"/>
    </location>
</feature>
<accession>A0A0K0XX99</accession>
<name>A0A0K0XX99_9GAMM</name>
<dbReference type="PROSITE" id="PS52050">
    <property type="entry name" value="WYL"/>
    <property type="match status" value="1"/>
</dbReference>
<dbReference type="Pfam" id="PF25583">
    <property type="entry name" value="WCX"/>
    <property type="match status" value="1"/>
</dbReference>
<organism evidence="4 5">
    <name type="scientific">Wenzhouxiangella marina</name>
    <dbReference type="NCBI Taxonomy" id="1579979"/>
    <lineage>
        <taxon>Bacteria</taxon>
        <taxon>Pseudomonadati</taxon>
        <taxon>Pseudomonadota</taxon>
        <taxon>Gammaproteobacteria</taxon>
        <taxon>Chromatiales</taxon>
        <taxon>Wenzhouxiangellaceae</taxon>
        <taxon>Wenzhouxiangella</taxon>
    </lineage>
</organism>
<evidence type="ECO:0000313" key="5">
    <source>
        <dbReference type="Proteomes" id="UP000066624"/>
    </source>
</evidence>
<gene>
    <name evidence="4" type="ORF">WM2015_1869</name>
</gene>
<reference evidence="4 5" key="1">
    <citation type="submission" date="2015-07" db="EMBL/GenBank/DDBJ databases">
        <authorList>
            <person name="Noorani M."/>
        </authorList>
    </citation>
    <scope>NUCLEOTIDE SEQUENCE [LARGE SCALE GENOMIC DNA]</scope>
    <source>
        <strain evidence="4 5">KCTC 42284</strain>
    </source>
</reference>
<dbReference type="InterPro" id="IPR013196">
    <property type="entry name" value="HTH_11"/>
</dbReference>
<dbReference type="KEGG" id="wma:WM2015_1869"/>
<dbReference type="PANTHER" id="PTHR34580">
    <property type="match status" value="1"/>
</dbReference>
<protein>
    <submittedName>
        <fullName evidence="4">Transcriptional regulator</fullName>
    </submittedName>
</protein>
<evidence type="ECO:0000259" key="3">
    <source>
        <dbReference type="Pfam" id="PF25583"/>
    </source>
</evidence>
<sequence length="334" mass="38460">MSRRERLYHLHDILRQRRTPISRQQLMDELGCSQATLYRLIAELRDQLGAPLEQDAEGRGFYYDRDLAGHFELPGLWISPEELQALLTARHVLGNVQPGLLEDELDGVQQRINQLLDRQGLDLSAQPERIQIRKDAGRPVPGDLFETVLKALFMRRRVRLHYHGRRRDDLTEREVSPQRLIAYRDRWYLAAWCHRAEGIRSFALERIRDMALLEEAAQELPHEQISEHFDQAFGIFSGPAEQTAVLRFDAEAARWAADEAWHPNQQGEWLDDGRWELRLPMGHPRELMMSVMSYGPDVEVVEPVELRQSVERALGSALARYRGGGSDSGVTADS</sequence>
<dbReference type="SUPFAM" id="SSF46785">
    <property type="entry name" value="Winged helix' DNA-binding domain"/>
    <property type="match status" value="1"/>
</dbReference>
<dbReference type="InterPro" id="IPR036390">
    <property type="entry name" value="WH_DNA-bd_sf"/>
</dbReference>
<dbReference type="InterPro" id="IPR051534">
    <property type="entry name" value="CBASS_pafABC_assoc_protein"/>
</dbReference>
<keyword evidence="5" id="KW-1185">Reference proteome</keyword>
<dbReference type="InterPro" id="IPR036388">
    <property type="entry name" value="WH-like_DNA-bd_sf"/>
</dbReference>
<evidence type="ECO:0000259" key="2">
    <source>
        <dbReference type="Pfam" id="PF13280"/>
    </source>
</evidence>
<dbReference type="OrthoDB" id="9807255at2"/>
<dbReference type="PANTHER" id="PTHR34580:SF3">
    <property type="entry name" value="PROTEIN PAFB"/>
    <property type="match status" value="1"/>
</dbReference>
<dbReference type="Pfam" id="PF08279">
    <property type="entry name" value="HTH_11"/>
    <property type="match status" value="1"/>
</dbReference>
<dbReference type="AlphaFoldDB" id="A0A0K0XX99"/>
<proteinExistence type="predicted"/>
<dbReference type="EMBL" id="CP012154">
    <property type="protein sequence ID" value="AKS42236.1"/>
    <property type="molecule type" value="Genomic_DNA"/>
</dbReference>
<dbReference type="InterPro" id="IPR026881">
    <property type="entry name" value="WYL_dom"/>
</dbReference>
<evidence type="ECO:0000313" key="4">
    <source>
        <dbReference type="EMBL" id="AKS42236.1"/>
    </source>
</evidence>
<dbReference type="InterPro" id="IPR057727">
    <property type="entry name" value="WCX_dom"/>
</dbReference>
<evidence type="ECO:0000259" key="1">
    <source>
        <dbReference type="Pfam" id="PF08279"/>
    </source>
</evidence>
<feature type="domain" description="WCX" evidence="3">
    <location>
        <begin position="242"/>
        <end position="317"/>
    </location>
</feature>
<dbReference type="Proteomes" id="UP000066624">
    <property type="component" value="Chromosome"/>
</dbReference>
<feature type="domain" description="Helix-turn-helix type 11" evidence="1">
    <location>
        <begin position="6"/>
        <end position="54"/>
    </location>
</feature>
<dbReference type="RefSeq" id="WP_049725814.1">
    <property type="nucleotide sequence ID" value="NZ_CP012154.1"/>
</dbReference>
<dbReference type="Pfam" id="PF13280">
    <property type="entry name" value="WYL"/>
    <property type="match status" value="1"/>
</dbReference>
<dbReference type="STRING" id="1579979.WM2015_1869"/>